<reference evidence="1 2" key="1">
    <citation type="submission" date="2023-04" db="EMBL/GenBank/DDBJ databases">
        <title>Forest soil microbial communities from Buena Vista Peninsula, Colon Province, Panama.</title>
        <authorList>
            <person name="Bouskill N."/>
        </authorList>
    </citation>
    <scope>NUCLEOTIDE SEQUENCE [LARGE SCALE GENOMIC DNA]</scope>
    <source>
        <strain evidence="1 2">CFH S0262</strain>
    </source>
</reference>
<name>A0ABT6MHZ4_9NOCA</name>
<comment type="caution">
    <text evidence="1">The sequence shown here is derived from an EMBL/GenBank/DDBJ whole genome shotgun (WGS) entry which is preliminary data.</text>
</comment>
<gene>
    <name evidence="1" type="ORF">M2280_005199</name>
</gene>
<dbReference type="Proteomes" id="UP001160334">
    <property type="component" value="Unassembled WGS sequence"/>
</dbReference>
<sequence length="98" mass="10460">MNIASGFVRNVIDRARGTNSTPNTLSSTPSTSDTEERIAAIVAQDPGILTVELAQILGISDPGVLIGFAENADAEVTPDGRWYLCRNINLDDVTMVLL</sequence>
<evidence type="ECO:0000313" key="2">
    <source>
        <dbReference type="Proteomes" id="UP001160334"/>
    </source>
</evidence>
<organism evidence="1 2">
    <name type="scientific">Prescottella agglutinans</name>
    <dbReference type="NCBI Taxonomy" id="1644129"/>
    <lineage>
        <taxon>Bacteria</taxon>
        <taxon>Bacillati</taxon>
        <taxon>Actinomycetota</taxon>
        <taxon>Actinomycetes</taxon>
        <taxon>Mycobacteriales</taxon>
        <taxon>Nocardiaceae</taxon>
        <taxon>Prescottella</taxon>
    </lineage>
</organism>
<protein>
    <submittedName>
        <fullName evidence="1">Uncharacterized protein</fullName>
    </submittedName>
</protein>
<dbReference type="RefSeq" id="WP_280763201.1">
    <property type="nucleotide sequence ID" value="NZ_JARXVC010000017.1"/>
</dbReference>
<proteinExistence type="predicted"/>
<evidence type="ECO:0000313" key="1">
    <source>
        <dbReference type="EMBL" id="MDH6283948.1"/>
    </source>
</evidence>
<accession>A0ABT6MHZ4</accession>
<keyword evidence="2" id="KW-1185">Reference proteome</keyword>
<dbReference type="EMBL" id="JARXVC010000017">
    <property type="protein sequence ID" value="MDH6283948.1"/>
    <property type="molecule type" value="Genomic_DNA"/>
</dbReference>